<keyword evidence="1" id="KW-0812">Transmembrane</keyword>
<keyword evidence="4" id="KW-1185">Reference proteome</keyword>
<dbReference type="PROSITE" id="PS51352">
    <property type="entry name" value="THIOREDOXIN_2"/>
    <property type="match status" value="1"/>
</dbReference>
<dbReference type="Gene3D" id="3.40.30.10">
    <property type="entry name" value="Glutaredoxin"/>
    <property type="match status" value="1"/>
</dbReference>
<dbReference type="PANTHER" id="PTHR45663:SF11">
    <property type="entry name" value="GEO12009P1"/>
    <property type="match status" value="1"/>
</dbReference>
<sequence length="279" mass="31997">MGLFTRMKAAGLQRFVAPYYLSNVLLLASYFVTRAWFLHHGVPKYTHIRSIEALMEKEKFALTLLGMAVMMKFWRRQSMDSFLSDAITYGKSAVALMVWYMDWRICIYYCLLYIVIYLLFPQPIFRGASCLEHFTPASFHSMVLQDPQPADVAWLVEFYAPWAPPCIHLEPVFAELSLTYTNDKLRFGKVDASRWSQLAKQHKVAVYGALPQLPTFVLFEKGKEVGRIPHVFEDGSVASMKIRRQDIVVAFGLEDYLEASRTKKPVTPAASGKKSTKKR</sequence>
<keyword evidence="1" id="KW-1133">Transmembrane helix</keyword>
<dbReference type="OrthoDB" id="20229at2759"/>
<evidence type="ECO:0000259" key="2">
    <source>
        <dbReference type="PROSITE" id="PS51352"/>
    </source>
</evidence>
<keyword evidence="1" id="KW-0472">Membrane</keyword>
<dbReference type="GO" id="GO:0005737">
    <property type="term" value="C:cytoplasm"/>
    <property type="evidence" value="ECO:0007669"/>
    <property type="project" value="TreeGrafter"/>
</dbReference>
<name>A0A9D4TS75_CHLVU</name>
<proteinExistence type="predicted"/>
<feature type="transmembrane region" description="Helical" evidence="1">
    <location>
        <begin position="97"/>
        <end position="120"/>
    </location>
</feature>
<dbReference type="SUPFAM" id="SSF52833">
    <property type="entry name" value="Thioredoxin-like"/>
    <property type="match status" value="1"/>
</dbReference>
<dbReference type="InterPro" id="IPR013766">
    <property type="entry name" value="Thioredoxin_domain"/>
</dbReference>
<dbReference type="Pfam" id="PF00085">
    <property type="entry name" value="Thioredoxin"/>
    <property type="match status" value="1"/>
</dbReference>
<dbReference type="GO" id="GO:0015035">
    <property type="term" value="F:protein-disulfide reductase activity"/>
    <property type="evidence" value="ECO:0007669"/>
    <property type="project" value="TreeGrafter"/>
</dbReference>
<feature type="transmembrane region" description="Helical" evidence="1">
    <location>
        <begin position="20"/>
        <end position="39"/>
    </location>
</feature>
<feature type="domain" description="Thioredoxin" evidence="2">
    <location>
        <begin position="125"/>
        <end position="250"/>
    </location>
</feature>
<dbReference type="Proteomes" id="UP001055712">
    <property type="component" value="Unassembled WGS sequence"/>
</dbReference>
<dbReference type="InterPro" id="IPR036249">
    <property type="entry name" value="Thioredoxin-like_sf"/>
</dbReference>
<dbReference type="PANTHER" id="PTHR45663">
    <property type="entry name" value="GEO12009P1"/>
    <property type="match status" value="1"/>
</dbReference>
<evidence type="ECO:0000256" key="1">
    <source>
        <dbReference type="SAM" id="Phobius"/>
    </source>
</evidence>
<gene>
    <name evidence="3" type="ORF">D9Q98_003150</name>
</gene>
<accession>A0A9D4TS75</accession>
<dbReference type="EMBL" id="SIDB01000004">
    <property type="protein sequence ID" value="KAI3433332.1"/>
    <property type="molecule type" value="Genomic_DNA"/>
</dbReference>
<evidence type="ECO:0000313" key="3">
    <source>
        <dbReference type="EMBL" id="KAI3433332.1"/>
    </source>
</evidence>
<protein>
    <recommendedName>
        <fullName evidence="2">Thioredoxin domain-containing protein</fullName>
    </recommendedName>
</protein>
<reference evidence="3" key="2">
    <citation type="submission" date="2020-11" db="EMBL/GenBank/DDBJ databases">
        <authorList>
            <person name="Cecchin M."/>
            <person name="Marcolungo L."/>
            <person name="Rossato M."/>
            <person name="Girolomoni L."/>
            <person name="Cosentino E."/>
            <person name="Cuine S."/>
            <person name="Li-Beisson Y."/>
            <person name="Delledonne M."/>
            <person name="Ballottari M."/>
        </authorList>
    </citation>
    <scope>NUCLEOTIDE SEQUENCE</scope>
    <source>
        <strain evidence="3">211/11P</strain>
        <tissue evidence="3">Whole cell</tissue>
    </source>
</reference>
<dbReference type="AlphaFoldDB" id="A0A9D4TS75"/>
<reference evidence="3" key="1">
    <citation type="journal article" date="2019" name="Plant J.">
        <title>Chlorella vulgaris genome assembly and annotation reveals the molecular basis for metabolic acclimation to high light conditions.</title>
        <authorList>
            <person name="Cecchin M."/>
            <person name="Marcolungo L."/>
            <person name="Rossato M."/>
            <person name="Girolomoni L."/>
            <person name="Cosentino E."/>
            <person name="Cuine S."/>
            <person name="Li-Beisson Y."/>
            <person name="Delledonne M."/>
            <person name="Ballottari M."/>
        </authorList>
    </citation>
    <scope>NUCLEOTIDE SEQUENCE</scope>
    <source>
        <strain evidence="3">211/11P</strain>
    </source>
</reference>
<evidence type="ECO:0000313" key="4">
    <source>
        <dbReference type="Proteomes" id="UP001055712"/>
    </source>
</evidence>
<comment type="caution">
    <text evidence="3">The sequence shown here is derived from an EMBL/GenBank/DDBJ whole genome shotgun (WGS) entry which is preliminary data.</text>
</comment>
<organism evidence="3 4">
    <name type="scientific">Chlorella vulgaris</name>
    <name type="common">Green alga</name>
    <dbReference type="NCBI Taxonomy" id="3077"/>
    <lineage>
        <taxon>Eukaryota</taxon>
        <taxon>Viridiplantae</taxon>
        <taxon>Chlorophyta</taxon>
        <taxon>core chlorophytes</taxon>
        <taxon>Trebouxiophyceae</taxon>
        <taxon>Chlorellales</taxon>
        <taxon>Chlorellaceae</taxon>
        <taxon>Chlorella clade</taxon>
        <taxon>Chlorella</taxon>
    </lineage>
</organism>